<keyword evidence="3" id="KW-1185">Reference proteome</keyword>
<dbReference type="SMART" id="SM00933">
    <property type="entry name" value="NurA"/>
    <property type="match status" value="1"/>
</dbReference>
<dbReference type="EMBL" id="LHYC01000058">
    <property type="protein sequence ID" value="KXB04538.1"/>
    <property type="molecule type" value="Genomic_DNA"/>
</dbReference>
<accession>A0A133VDK8</accession>
<gene>
    <name evidence="2" type="ORF">AKJ49_01985</name>
</gene>
<name>A0A133VDK8_9EURY</name>
<proteinExistence type="predicted"/>
<comment type="caution">
    <text evidence="2">The sequence shown here is derived from an EMBL/GenBank/DDBJ whole genome shotgun (WGS) entry which is preliminary data.</text>
</comment>
<protein>
    <recommendedName>
        <fullName evidence="1">NurA domain-containing protein</fullName>
    </recommendedName>
</protein>
<dbReference type="InterPro" id="IPR018977">
    <property type="entry name" value="NurA_domain"/>
</dbReference>
<organism evidence="2 3">
    <name type="scientific">candidate division MSBL1 archaeon SCGC-AAA382A03</name>
    <dbReference type="NCBI Taxonomy" id="1698278"/>
    <lineage>
        <taxon>Archaea</taxon>
        <taxon>Methanobacteriati</taxon>
        <taxon>Methanobacteriota</taxon>
        <taxon>candidate division MSBL1</taxon>
    </lineage>
</organism>
<dbReference type="AlphaFoldDB" id="A0A133VDK8"/>
<evidence type="ECO:0000259" key="1">
    <source>
        <dbReference type="SMART" id="SM00933"/>
    </source>
</evidence>
<dbReference type="Pfam" id="PF09376">
    <property type="entry name" value="NurA"/>
    <property type="match status" value="1"/>
</dbReference>
<evidence type="ECO:0000313" key="3">
    <source>
        <dbReference type="Proteomes" id="UP000070549"/>
    </source>
</evidence>
<dbReference type="Proteomes" id="UP000070549">
    <property type="component" value="Unassembled WGS sequence"/>
</dbReference>
<feature type="domain" description="NurA" evidence="1">
    <location>
        <begin position="76"/>
        <end position="359"/>
    </location>
</feature>
<sequence length="390" mass="44296">MIPLEESISLNNNQLLERKIGKIAEKIKNQGEKRRILAKLLKKAKKDIQLPVEDETKSIIEPDLVYPVKEAKLDNLTIAGVDGGVLSKPLHGLDLILVRAIAAIFNYNNKGLKKANYHPNEMPAPELINVHEPLDSRELDILTGLKRQLTELNTAKEAIENQNIDALVLDGSIVPQYTNNAARKKTKETYRDLINSFTELYKTCAEKEILLLGAVEDSRSTRIAKIFQKEIFPRIIEYTNLTEQEITSFNNNKNILTNSRDTVFLDYLLDPSERSFTFKYAQAPANLLKDLGPWREKIYAFYIKPVPYDRPARIEFLNTSKNLQKTIERTASLINTLSASHEACALPSVLIEADARAALAEEEISILRDSIADKLEPSTMLDLRRERRPF</sequence>
<reference evidence="2 3" key="1">
    <citation type="journal article" date="2016" name="Sci. Rep.">
        <title>Metabolic traits of an uncultured archaeal lineage -MSBL1- from brine pools of the Red Sea.</title>
        <authorList>
            <person name="Mwirichia R."/>
            <person name="Alam I."/>
            <person name="Rashid M."/>
            <person name="Vinu M."/>
            <person name="Ba-Alawi W."/>
            <person name="Anthony Kamau A."/>
            <person name="Kamanda Ngugi D."/>
            <person name="Goker M."/>
            <person name="Klenk H.P."/>
            <person name="Bajic V."/>
            <person name="Stingl U."/>
        </authorList>
    </citation>
    <scope>NUCLEOTIDE SEQUENCE [LARGE SCALE GENOMIC DNA]</scope>
    <source>
        <strain evidence="2">SCGC-AAA382A03</strain>
    </source>
</reference>
<evidence type="ECO:0000313" key="2">
    <source>
        <dbReference type="EMBL" id="KXB04538.1"/>
    </source>
</evidence>